<evidence type="ECO:0000259" key="1">
    <source>
        <dbReference type="SMART" id="SM00471"/>
    </source>
</evidence>
<gene>
    <name evidence="2" type="ORF">ACFFGA_13785</name>
</gene>
<dbReference type="CDD" id="cd00077">
    <property type="entry name" value="HDc"/>
    <property type="match status" value="1"/>
</dbReference>
<dbReference type="InterPro" id="IPR045509">
    <property type="entry name" value="HD_assoc_2"/>
</dbReference>
<feature type="domain" description="HD/PDEase" evidence="1">
    <location>
        <begin position="53"/>
        <end position="178"/>
    </location>
</feature>
<reference evidence="2 3" key="1">
    <citation type="submission" date="2024-09" db="EMBL/GenBank/DDBJ databases">
        <authorList>
            <person name="Sun Q."/>
            <person name="Mori K."/>
        </authorList>
    </citation>
    <scope>NUCLEOTIDE SEQUENCE [LARGE SCALE GENOMIC DNA]</scope>
    <source>
        <strain evidence="2 3">NCAIM B.02481</strain>
    </source>
</reference>
<dbReference type="SMART" id="SM00471">
    <property type="entry name" value="HDc"/>
    <property type="match status" value="1"/>
</dbReference>
<dbReference type="Pfam" id="PF01966">
    <property type="entry name" value="HD"/>
    <property type="match status" value="1"/>
</dbReference>
<dbReference type="Pfam" id="PF19276">
    <property type="entry name" value="HD_assoc_2"/>
    <property type="match status" value="1"/>
</dbReference>
<evidence type="ECO:0000313" key="3">
    <source>
        <dbReference type="Proteomes" id="UP001589832"/>
    </source>
</evidence>
<dbReference type="EMBL" id="JBHLTQ010000007">
    <property type="protein sequence ID" value="MFC0605635.1"/>
    <property type="molecule type" value="Genomic_DNA"/>
</dbReference>
<protein>
    <submittedName>
        <fullName evidence="2">HD domain-containing protein</fullName>
    </submittedName>
</protein>
<proteinExistence type="predicted"/>
<dbReference type="InterPro" id="IPR003607">
    <property type="entry name" value="HD/PDEase_dom"/>
</dbReference>
<organism evidence="2 3">
    <name type="scientific">Winogradskyella pulchriflava</name>
    <dbReference type="NCBI Taxonomy" id="1110688"/>
    <lineage>
        <taxon>Bacteria</taxon>
        <taxon>Pseudomonadati</taxon>
        <taxon>Bacteroidota</taxon>
        <taxon>Flavobacteriia</taxon>
        <taxon>Flavobacteriales</taxon>
        <taxon>Flavobacteriaceae</taxon>
        <taxon>Winogradskyella</taxon>
    </lineage>
</organism>
<accession>A0ABV6QBJ0</accession>
<sequence length="409" mass="47409">MSSNNKLKIFNDPIYGFITIPNSLIFDLIQHKYFQRLRRISQMGLSYLVYPGAHHTRFHHALGSMHLMQKAINVLRFKGVTISEDEENGLLIAILLHDIGHGPFSHAMEHSIVNDISHEEISLRFMQELNKEFNGSLTLAISIFQKKYPRKFMCQLISSQLDMDRADYLKRDSFYTGVAEGNINSERLITMLNVVEDELVVEEKGIYSVEKFLVARRFMYWQVYLHKTGVVAEQLLMRILKRAKELVGAGEELRCSDALMYFMQSVINTESFNSETLSVFSKLDDYDIVAAMKDWQSHKDFVLSNLCKMIIDRDLLKIKMKNKSIKTSELMIHTKALMAKYNISKAEADYFVFYGEITNLAYQNKKQHINILLKSGKIKDITKASDQLNLKALSKPVTKYYMCYPKKKM</sequence>
<dbReference type="PANTHER" id="PTHR11373">
    <property type="entry name" value="DEOXYNUCLEOSIDE TRIPHOSPHATE TRIPHOSPHOHYDROLASE"/>
    <property type="match status" value="1"/>
</dbReference>
<keyword evidence="3" id="KW-1185">Reference proteome</keyword>
<dbReference type="InterPro" id="IPR006674">
    <property type="entry name" value="HD_domain"/>
</dbReference>
<dbReference type="InterPro" id="IPR050135">
    <property type="entry name" value="dGTPase-like"/>
</dbReference>
<dbReference type="Gene3D" id="1.10.3210.10">
    <property type="entry name" value="Hypothetical protein af1432"/>
    <property type="match status" value="1"/>
</dbReference>
<dbReference type="SUPFAM" id="SSF109604">
    <property type="entry name" value="HD-domain/PDEase-like"/>
    <property type="match status" value="1"/>
</dbReference>
<dbReference type="PANTHER" id="PTHR11373:SF4">
    <property type="entry name" value="DEOXYNUCLEOSIDE TRIPHOSPHATE TRIPHOSPHOHYDROLASE SAMHD1"/>
    <property type="match status" value="1"/>
</dbReference>
<evidence type="ECO:0000313" key="2">
    <source>
        <dbReference type="EMBL" id="MFC0605635.1"/>
    </source>
</evidence>
<name>A0ABV6QBJ0_9FLAO</name>
<comment type="caution">
    <text evidence="2">The sequence shown here is derived from an EMBL/GenBank/DDBJ whole genome shotgun (WGS) entry which is preliminary data.</text>
</comment>
<dbReference type="RefSeq" id="WP_386065180.1">
    <property type="nucleotide sequence ID" value="NZ_JBHLTQ010000007.1"/>
</dbReference>
<dbReference type="Proteomes" id="UP001589832">
    <property type="component" value="Unassembled WGS sequence"/>
</dbReference>